<dbReference type="GO" id="GO:0005509">
    <property type="term" value="F:calcium ion binding"/>
    <property type="evidence" value="ECO:0007669"/>
    <property type="project" value="InterPro"/>
</dbReference>
<dbReference type="PANTHER" id="PTHR45679:SF2">
    <property type="entry name" value="ER DEGRADATION-ENHANCING ALPHA-MANNOSIDASE-LIKE PROTEIN 3"/>
    <property type="match status" value="1"/>
</dbReference>
<dbReference type="InterPro" id="IPR044674">
    <property type="entry name" value="EDEM1/2/3"/>
</dbReference>
<evidence type="ECO:0000313" key="9">
    <source>
        <dbReference type="Proteomes" id="UP000440578"/>
    </source>
</evidence>
<keyword evidence="9" id="KW-1185">Reference proteome</keyword>
<evidence type="ECO:0000256" key="5">
    <source>
        <dbReference type="PIRSR" id="PIRSR601382-2"/>
    </source>
</evidence>
<dbReference type="InterPro" id="IPR036056">
    <property type="entry name" value="Fibrinogen-like_C"/>
</dbReference>
<evidence type="ECO:0000256" key="3">
    <source>
        <dbReference type="ARBA" id="ARBA00022824"/>
    </source>
</evidence>
<dbReference type="GO" id="GO:0044322">
    <property type="term" value="C:endoplasmic reticulum quality control compartment"/>
    <property type="evidence" value="ECO:0007669"/>
    <property type="project" value="GOC"/>
</dbReference>
<feature type="compositionally biased region" description="Basic and acidic residues" evidence="6">
    <location>
        <begin position="766"/>
        <end position="790"/>
    </location>
</feature>
<dbReference type="AlphaFoldDB" id="A0A6A4WL00"/>
<dbReference type="InterPro" id="IPR036026">
    <property type="entry name" value="Seven-hairpin_glycosidases"/>
</dbReference>
<feature type="region of interest" description="Disordered" evidence="6">
    <location>
        <begin position="884"/>
        <end position="932"/>
    </location>
</feature>
<comment type="caution">
    <text evidence="8">The sequence shown here is derived from an EMBL/GenBank/DDBJ whole genome shotgun (WGS) entry which is preliminary data.</text>
</comment>
<name>A0A6A4WL00_AMPAM</name>
<dbReference type="InterPro" id="IPR001382">
    <property type="entry name" value="Glyco_hydro_47"/>
</dbReference>
<reference evidence="8 9" key="1">
    <citation type="submission" date="2019-07" db="EMBL/GenBank/DDBJ databases">
        <title>Draft genome assembly of a fouling barnacle, Amphibalanus amphitrite (Darwin, 1854): The first reference genome for Thecostraca.</title>
        <authorList>
            <person name="Kim W."/>
        </authorList>
    </citation>
    <scope>NUCLEOTIDE SEQUENCE [LARGE SCALE GENOMIC DNA]</scope>
    <source>
        <strain evidence="8">SNU_AA5</strain>
        <tissue evidence="8">Soma without cirri and trophi</tissue>
    </source>
</reference>
<dbReference type="Pfam" id="PF02225">
    <property type="entry name" value="PA"/>
    <property type="match status" value="1"/>
</dbReference>
<proteinExistence type="inferred from homology"/>
<keyword evidence="5" id="KW-0479">Metal-binding</keyword>
<comment type="cofactor">
    <cofactor evidence="5">
        <name>Ca(2+)</name>
        <dbReference type="ChEBI" id="CHEBI:29108"/>
    </cofactor>
</comment>
<gene>
    <name evidence="8" type="primary">Edem3</name>
    <name evidence="8" type="ORF">FJT64_021137</name>
</gene>
<feature type="compositionally biased region" description="Basic and acidic residues" evidence="6">
    <location>
        <begin position="845"/>
        <end position="859"/>
    </location>
</feature>
<feature type="domain" description="PA" evidence="7">
    <location>
        <begin position="606"/>
        <end position="699"/>
    </location>
</feature>
<dbReference type="GO" id="GO:0016020">
    <property type="term" value="C:membrane"/>
    <property type="evidence" value="ECO:0007669"/>
    <property type="project" value="InterPro"/>
</dbReference>
<keyword evidence="3" id="KW-0256">Endoplasmic reticulum</keyword>
<comment type="similarity">
    <text evidence="2">Belongs to the glycosyl hydrolase 47 family.</text>
</comment>
<evidence type="ECO:0000256" key="6">
    <source>
        <dbReference type="SAM" id="MobiDB-lite"/>
    </source>
</evidence>
<evidence type="ECO:0000256" key="2">
    <source>
        <dbReference type="ARBA" id="ARBA00007658"/>
    </source>
</evidence>
<comment type="subcellular location">
    <subcellularLocation>
        <location evidence="1">Endoplasmic reticulum</location>
    </subcellularLocation>
</comment>
<dbReference type="InterPro" id="IPR003137">
    <property type="entry name" value="PA_domain"/>
</dbReference>
<keyword evidence="4" id="KW-0325">Glycoprotein</keyword>
<feature type="binding site" evidence="5">
    <location>
        <position position="426"/>
    </location>
    <ligand>
        <name>Ca(2+)</name>
        <dbReference type="ChEBI" id="CHEBI:29108"/>
    </ligand>
</feature>
<dbReference type="Pfam" id="PF01532">
    <property type="entry name" value="Glyco_hydro_47"/>
    <property type="match status" value="2"/>
</dbReference>
<dbReference type="GO" id="GO:0004571">
    <property type="term" value="F:mannosyl-oligosaccharide 1,2-alpha-mannosidase activity"/>
    <property type="evidence" value="ECO:0007669"/>
    <property type="project" value="InterPro"/>
</dbReference>
<dbReference type="EMBL" id="VIIS01000562">
    <property type="protein sequence ID" value="KAF0307545.1"/>
    <property type="molecule type" value="Genomic_DNA"/>
</dbReference>
<organism evidence="8 9">
    <name type="scientific">Amphibalanus amphitrite</name>
    <name type="common">Striped barnacle</name>
    <name type="synonym">Balanus amphitrite</name>
    <dbReference type="NCBI Taxonomy" id="1232801"/>
    <lineage>
        <taxon>Eukaryota</taxon>
        <taxon>Metazoa</taxon>
        <taxon>Ecdysozoa</taxon>
        <taxon>Arthropoda</taxon>
        <taxon>Crustacea</taxon>
        <taxon>Multicrustacea</taxon>
        <taxon>Cirripedia</taxon>
        <taxon>Thoracica</taxon>
        <taxon>Thoracicalcarea</taxon>
        <taxon>Balanomorpha</taxon>
        <taxon>Balanoidea</taxon>
        <taxon>Balanidae</taxon>
        <taxon>Amphibalaninae</taxon>
        <taxon>Amphibalanus</taxon>
    </lineage>
</organism>
<protein>
    <submittedName>
        <fullName evidence="8">ER degradation-enhancing alpha-mannosidase-like protein 3</fullName>
    </submittedName>
</protein>
<dbReference type="Proteomes" id="UP000440578">
    <property type="component" value="Unassembled WGS sequence"/>
</dbReference>
<feature type="compositionally biased region" description="Low complexity" evidence="6">
    <location>
        <begin position="751"/>
        <end position="764"/>
    </location>
</feature>
<dbReference type="SUPFAM" id="SSF48225">
    <property type="entry name" value="Seven-hairpin glycosidases"/>
    <property type="match status" value="2"/>
</dbReference>
<dbReference type="PANTHER" id="PTHR45679">
    <property type="entry name" value="ER DEGRADATION-ENHANCING ALPHA-MANNOSIDASE-LIKE PROTEIN 2"/>
    <property type="match status" value="1"/>
</dbReference>
<evidence type="ECO:0000259" key="7">
    <source>
        <dbReference type="Pfam" id="PF02225"/>
    </source>
</evidence>
<feature type="region of interest" description="Disordered" evidence="6">
    <location>
        <begin position="845"/>
        <end position="867"/>
    </location>
</feature>
<dbReference type="Gene3D" id="1.50.10.10">
    <property type="match status" value="2"/>
</dbReference>
<dbReference type="GO" id="GO:1904380">
    <property type="term" value="P:endoplasmic reticulum mannose trimming"/>
    <property type="evidence" value="ECO:0007669"/>
    <property type="project" value="InterPro"/>
</dbReference>
<feature type="region of interest" description="Disordered" evidence="6">
    <location>
        <begin position="751"/>
        <end position="791"/>
    </location>
</feature>
<evidence type="ECO:0000256" key="4">
    <source>
        <dbReference type="ARBA" id="ARBA00023180"/>
    </source>
</evidence>
<evidence type="ECO:0000313" key="8">
    <source>
        <dbReference type="EMBL" id="KAF0307545.1"/>
    </source>
</evidence>
<evidence type="ECO:0000256" key="1">
    <source>
        <dbReference type="ARBA" id="ARBA00004240"/>
    </source>
</evidence>
<dbReference type="Gene3D" id="3.50.30.30">
    <property type="match status" value="1"/>
</dbReference>
<dbReference type="InterPro" id="IPR012341">
    <property type="entry name" value="6hp_glycosidase-like_sf"/>
</dbReference>
<keyword evidence="5" id="KW-0106">Calcium</keyword>
<dbReference type="GO" id="GO:0005975">
    <property type="term" value="P:carbohydrate metabolic process"/>
    <property type="evidence" value="ECO:0007669"/>
    <property type="project" value="InterPro"/>
</dbReference>
<accession>A0A6A4WL00</accession>
<dbReference type="SUPFAM" id="SSF56496">
    <property type="entry name" value="Fibrinogen C-terminal domain-like"/>
    <property type="match status" value="1"/>
</dbReference>
<sequence>MDSLWEQRHRGSDLVGTTINVHSGDWVRRDSGVGAGIDSYYEYCLKAYILLGEESSSSAGLSAPQIPGAGAALELDCEKRPQPLPADRGFYQRPAVLACARSCLQLRDQGGAPLNGVYWFTGMSVPTLCDFSHDGGGWTLLLSARSHPGWDRGTVVSRAEASPSLERDYSILRHADTIRDLGTTDTFSYRIEARAETGRRRLGGVWLAPSTYSFTHNTRSQTEVTLATRFGSWEYKPRGLKRRMPYLKRFNRHYEAVMKYISQGPMLLDVHMHRPHTTTRNFMDALLAFWPGLQVLKGDVKSAIETHEMLYQVMQRHNFLPEAFTTDFQVHWGQHPLRPEFVESTYLLHRATGDPYYLHAGKRVLQSLQRLAWVPCGFAAVKDVRTGQHEDRLDSFVLAETFKYLYLLFADESDLVLDINDFVFSTEAHLFPLTLARLSNLTAVPLRPDGSPPPPEPDVEYARSCPNTDYLFPGTFSETIRRPLSNLVEATCPSRRLRPRRLTAAQFQSGLPEHVALVRQLGVTMTTLPDGRVQLLHTAANARSPADAEEGLLFMQEMIELSRQQLDQPENPPRAVTFRPGPGEELVTLPAGPAQFGPSLGDIPPVTGVLVEADPLRVCPDLSHPSRYRGRLVLMERGDCMFVDKARRIQALGALGGVVVDHTGGTGAESSPLFAMSGDGTDDVTIPLVFLFTAEGERLRAALRANPQLEVTLSDAQPAQTAAEPTGGVGHVMAVSPSGDELVQLVEDAAAATADSKTATAETGAEQEKEERREKAERTEERTEGGDRSEAAAQVRAWLRQLLQLSGSELAALAEPSGGPLLREVASLSPERRAQLVDRLLALEHTSRGGGKREKEGTEQRLTGVLAGGPSGLADILRAGGVTEETASAQDAAVASENAELEEPGQCGASSKGEDDSSAEEGESFSRDKDEL</sequence>
<dbReference type="OrthoDB" id="8118055at2759"/>